<feature type="region of interest" description="Disordered" evidence="1">
    <location>
        <begin position="56"/>
        <end position="80"/>
    </location>
</feature>
<accession>A0A2H3KQL5</accession>
<sequence>MRVPWWGAYTEDAIALFTDPGLMQSQLSGVAVAVAGAGNGSATACQARLRELDEAAQAASAPGSRGFQPDHGAHARVLSH</sequence>
<evidence type="ECO:0000256" key="1">
    <source>
        <dbReference type="SAM" id="MobiDB-lite"/>
    </source>
</evidence>
<keyword evidence="3" id="KW-1185">Reference proteome</keyword>
<evidence type="ECO:0000313" key="3">
    <source>
        <dbReference type="Proteomes" id="UP000220922"/>
    </source>
</evidence>
<comment type="caution">
    <text evidence="2">The sequence shown here is derived from an EMBL/GenBank/DDBJ whole genome shotgun (WGS) entry which is preliminary data.</text>
</comment>
<protein>
    <submittedName>
        <fullName evidence="2">Uncharacterized protein</fullName>
    </submittedName>
</protein>
<gene>
    <name evidence="2" type="ORF">A9Q02_18345</name>
</gene>
<proteinExistence type="predicted"/>
<dbReference type="AlphaFoldDB" id="A0A2H3KQL5"/>
<name>A0A2H3KQL5_9CHLR</name>
<dbReference type="EMBL" id="LYXE01000140">
    <property type="protein sequence ID" value="PDV97456.1"/>
    <property type="molecule type" value="Genomic_DNA"/>
</dbReference>
<reference evidence="2 3" key="1">
    <citation type="submission" date="2016-05" db="EMBL/GenBank/DDBJ databases">
        <authorList>
            <person name="Lavstsen T."/>
            <person name="Jespersen J.S."/>
        </authorList>
    </citation>
    <scope>NUCLEOTIDE SEQUENCE [LARGE SCALE GENOMIC DNA]</scope>
    <source>
        <strain evidence="2 3">B7-9</strain>
    </source>
</reference>
<organism evidence="2 3">
    <name type="scientific">Candidatus Chloroploca asiatica</name>
    <dbReference type="NCBI Taxonomy" id="1506545"/>
    <lineage>
        <taxon>Bacteria</taxon>
        <taxon>Bacillati</taxon>
        <taxon>Chloroflexota</taxon>
        <taxon>Chloroflexia</taxon>
        <taxon>Chloroflexales</taxon>
        <taxon>Chloroflexineae</taxon>
        <taxon>Oscillochloridaceae</taxon>
        <taxon>Candidatus Chloroploca</taxon>
    </lineage>
</organism>
<dbReference type="Proteomes" id="UP000220922">
    <property type="component" value="Unassembled WGS sequence"/>
</dbReference>
<evidence type="ECO:0000313" key="2">
    <source>
        <dbReference type="EMBL" id="PDV97456.1"/>
    </source>
</evidence>